<dbReference type="Gramene" id="LPERR01G15210.5">
    <property type="protein sequence ID" value="LPERR01G15210.5"/>
    <property type="gene ID" value="LPERR01G15210"/>
</dbReference>
<reference evidence="1 2" key="1">
    <citation type="submission" date="2012-08" db="EMBL/GenBank/DDBJ databases">
        <title>Oryza genome evolution.</title>
        <authorList>
            <person name="Wing R.A."/>
        </authorList>
    </citation>
    <scope>NUCLEOTIDE SEQUENCE</scope>
</reference>
<proteinExistence type="predicted"/>
<dbReference type="HOGENOM" id="CLU_2625518_0_0_1"/>
<accession>A0A0D9V1G2</accession>
<sequence>MVVARGEGWRSSNGGYRVVAIGGGFGETELKSSICVRGRGRNGMTLEEEFIGFYRLRMEIIQDPCRDWPLGASASDKP</sequence>
<protein>
    <submittedName>
        <fullName evidence="1">Uncharacterized protein</fullName>
    </submittedName>
</protein>
<name>A0A0D9V1G2_9ORYZ</name>
<dbReference type="Proteomes" id="UP000032180">
    <property type="component" value="Chromosome 1"/>
</dbReference>
<reference evidence="1" key="3">
    <citation type="submission" date="2015-04" db="UniProtKB">
        <authorList>
            <consortium name="EnsemblPlants"/>
        </authorList>
    </citation>
    <scope>IDENTIFICATION</scope>
</reference>
<dbReference type="EnsemblPlants" id="LPERR01G15210.5">
    <property type="protein sequence ID" value="LPERR01G15210.5"/>
    <property type="gene ID" value="LPERR01G15210"/>
</dbReference>
<reference evidence="2" key="2">
    <citation type="submission" date="2013-12" db="EMBL/GenBank/DDBJ databases">
        <authorList>
            <person name="Yu Y."/>
            <person name="Lee S."/>
            <person name="de Baynast K."/>
            <person name="Wissotski M."/>
            <person name="Liu L."/>
            <person name="Talag J."/>
            <person name="Goicoechea J."/>
            <person name="Angelova A."/>
            <person name="Jetty R."/>
            <person name="Kudrna D."/>
            <person name="Golser W."/>
            <person name="Rivera L."/>
            <person name="Zhang J."/>
            <person name="Wing R."/>
        </authorList>
    </citation>
    <scope>NUCLEOTIDE SEQUENCE</scope>
</reference>
<dbReference type="AlphaFoldDB" id="A0A0D9V1G2"/>
<keyword evidence="2" id="KW-1185">Reference proteome</keyword>
<evidence type="ECO:0000313" key="1">
    <source>
        <dbReference type="EnsemblPlants" id="LPERR01G15210.5"/>
    </source>
</evidence>
<evidence type="ECO:0000313" key="2">
    <source>
        <dbReference type="Proteomes" id="UP000032180"/>
    </source>
</evidence>
<organism evidence="1 2">
    <name type="scientific">Leersia perrieri</name>
    <dbReference type="NCBI Taxonomy" id="77586"/>
    <lineage>
        <taxon>Eukaryota</taxon>
        <taxon>Viridiplantae</taxon>
        <taxon>Streptophyta</taxon>
        <taxon>Embryophyta</taxon>
        <taxon>Tracheophyta</taxon>
        <taxon>Spermatophyta</taxon>
        <taxon>Magnoliopsida</taxon>
        <taxon>Liliopsida</taxon>
        <taxon>Poales</taxon>
        <taxon>Poaceae</taxon>
        <taxon>BOP clade</taxon>
        <taxon>Oryzoideae</taxon>
        <taxon>Oryzeae</taxon>
        <taxon>Oryzinae</taxon>
        <taxon>Leersia</taxon>
    </lineage>
</organism>